<protein>
    <submittedName>
        <fullName evidence="5">CopY/TcrY family copper transport repressor</fullName>
    </submittedName>
</protein>
<evidence type="ECO:0000313" key="5">
    <source>
        <dbReference type="EMBL" id="SOC39490.1"/>
    </source>
</evidence>
<dbReference type="InterPro" id="IPR014071">
    <property type="entry name" value="Cu_transp_CopY/TcrY"/>
</dbReference>
<dbReference type="InterPro" id="IPR036388">
    <property type="entry name" value="WH-like_DNA-bd_sf"/>
</dbReference>
<keyword evidence="2" id="KW-0805">Transcription regulation</keyword>
<evidence type="ECO:0000313" key="6">
    <source>
        <dbReference type="Proteomes" id="UP000219412"/>
    </source>
</evidence>
<evidence type="ECO:0000256" key="2">
    <source>
        <dbReference type="ARBA" id="ARBA00023015"/>
    </source>
</evidence>
<evidence type="ECO:0000256" key="4">
    <source>
        <dbReference type="ARBA" id="ARBA00023163"/>
    </source>
</evidence>
<dbReference type="Proteomes" id="UP000219412">
    <property type="component" value="Unassembled WGS sequence"/>
</dbReference>
<dbReference type="PIRSF" id="PIRSF019455">
    <property type="entry name" value="CopR_AtkY"/>
    <property type="match status" value="1"/>
</dbReference>
<comment type="similarity">
    <text evidence="1">Belongs to the BlaI transcriptional regulatory family.</text>
</comment>
<dbReference type="InterPro" id="IPR005650">
    <property type="entry name" value="BlaI_family"/>
</dbReference>
<keyword evidence="6" id="KW-1185">Reference proteome</keyword>
<dbReference type="InterPro" id="IPR036390">
    <property type="entry name" value="WH_DNA-bd_sf"/>
</dbReference>
<dbReference type="GO" id="GO:0003677">
    <property type="term" value="F:DNA binding"/>
    <property type="evidence" value="ECO:0007669"/>
    <property type="project" value="UniProtKB-KW"/>
</dbReference>
<keyword evidence="3" id="KW-0238">DNA-binding</keyword>
<dbReference type="Pfam" id="PF03965">
    <property type="entry name" value="Penicillinase_R"/>
    <property type="match status" value="1"/>
</dbReference>
<evidence type="ECO:0000256" key="3">
    <source>
        <dbReference type="ARBA" id="ARBA00023125"/>
    </source>
</evidence>
<dbReference type="EMBL" id="OBQF01000001">
    <property type="protein sequence ID" value="SOC39490.1"/>
    <property type="molecule type" value="Genomic_DNA"/>
</dbReference>
<dbReference type="Gene3D" id="1.10.10.10">
    <property type="entry name" value="Winged helix-like DNA-binding domain superfamily/Winged helix DNA-binding domain"/>
    <property type="match status" value="1"/>
</dbReference>
<dbReference type="GO" id="GO:0045892">
    <property type="term" value="P:negative regulation of DNA-templated transcription"/>
    <property type="evidence" value="ECO:0007669"/>
    <property type="project" value="InterPro"/>
</dbReference>
<reference evidence="6" key="1">
    <citation type="submission" date="2017-08" db="EMBL/GenBank/DDBJ databases">
        <authorList>
            <person name="Varghese N."/>
            <person name="Submissions S."/>
        </authorList>
    </citation>
    <scope>NUCLEOTIDE SEQUENCE [LARGE SCALE GENOMIC DNA]</scope>
    <source>
        <strain evidence="6">DSM 23173</strain>
    </source>
</reference>
<dbReference type="AlphaFoldDB" id="A0A285UC71"/>
<dbReference type="RefSeq" id="WP_245844541.1">
    <property type="nucleotide sequence ID" value="NZ_OBQF01000001.1"/>
</dbReference>
<name>A0A285UC71_9STAP</name>
<proteinExistence type="inferred from homology"/>
<sequence>MTQPDYQITDSEWEVMRAVWAQEQVTSREIIEVLQKKKDWSPATIKTFIGRLVKKEMLDTEKEGRKFLYSAKIREDEFLRNTLDETFSNICDKDNGSMIAGLIEKSVLSIEDIELLERMIEKKKKDAVEEVPCSCTPGQCRCQIHHP</sequence>
<evidence type="ECO:0000256" key="1">
    <source>
        <dbReference type="ARBA" id="ARBA00011046"/>
    </source>
</evidence>
<organism evidence="5 6">
    <name type="scientific">Salinicoccus kekensis</name>
    <dbReference type="NCBI Taxonomy" id="714307"/>
    <lineage>
        <taxon>Bacteria</taxon>
        <taxon>Bacillati</taxon>
        <taxon>Bacillota</taxon>
        <taxon>Bacilli</taxon>
        <taxon>Bacillales</taxon>
        <taxon>Staphylococcaceae</taxon>
        <taxon>Salinicoccus</taxon>
    </lineage>
</organism>
<accession>A0A285UC71</accession>
<dbReference type="SUPFAM" id="SSF46785">
    <property type="entry name" value="Winged helix' DNA-binding domain"/>
    <property type="match status" value="1"/>
</dbReference>
<gene>
    <name evidence="5" type="ORF">SAMN05878391_0934</name>
</gene>
<keyword evidence="4" id="KW-0804">Transcription</keyword>
<dbReference type="NCBIfam" id="TIGR02698">
    <property type="entry name" value="CopY_TcrY"/>
    <property type="match status" value="1"/>
</dbReference>